<reference evidence="4 5" key="1">
    <citation type="submission" date="2018-11" db="EMBL/GenBank/DDBJ databases">
        <title>Species Designations Belie Phenotypic and Genotypic Heterogeneity in Oral Streptococci.</title>
        <authorList>
            <person name="Velsko I."/>
        </authorList>
    </citation>
    <scope>NUCLEOTIDE SEQUENCE [LARGE SCALE GENOMIC DNA]</scope>
    <source>
        <strain evidence="3 4">BCC07</strain>
        <strain evidence="2 5">KLC01</strain>
    </source>
</reference>
<dbReference type="Proteomes" id="UP000273244">
    <property type="component" value="Unassembled WGS sequence"/>
</dbReference>
<evidence type="ECO:0000256" key="1">
    <source>
        <dbReference type="SAM" id="Phobius"/>
    </source>
</evidence>
<keyword evidence="1" id="KW-1133">Transmembrane helix</keyword>
<dbReference type="EMBL" id="RJOG01000003">
    <property type="protein sequence ID" value="RSJ07950.1"/>
    <property type="molecule type" value="Genomic_DNA"/>
</dbReference>
<evidence type="ECO:0000313" key="2">
    <source>
        <dbReference type="EMBL" id="RSI85843.1"/>
    </source>
</evidence>
<dbReference type="AlphaFoldDB" id="A0A3R9K1J4"/>
<dbReference type="EMBL" id="RJNW01000005">
    <property type="protein sequence ID" value="RSI85843.1"/>
    <property type="molecule type" value="Genomic_DNA"/>
</dbReference>
<gene>
    <name evidence="3" type="ORF">D8837_01565</name>
    <name evidence="2" type="ORF">D8849_07890</name>
</gene>
<sequence length="65" mass="7873">MNMYRVVYFMSVLALIVNAFAMIGTLLGWFYFVESKYLFWINLVLLSIFNRLKKKEKKERNDEQV</sequence>
<keyword evidence="1" id="KW-0812">Transmembrane</keyword>
<evidence type="ECO:0000313" key="3">
    <source>
        <dbReference type="EMBL" id="RSJ07950.1"/>
    </source>
</evidence>
<feature type="transmembrane region" description="Helical" evidence="1">
    <location>
        <begin position="7"/>
        <end position="31"/>
    </location>
</feature>
<comment type="caution">
    <text evidence="3">The sequence shown here is derived from an EMBL/GenBank/DDBJ whole genome shotgun (WGS) entry which is preliminary data.</text>
</comment>
<dbReference type="RefSeq" id="WP_125386723.1">
    <property type="nucleotide sequence ID" value="NZ_RJNW01000005.1"/>
</dbReference>
<organism evidence="3 4">
    <name type="scientific">Streptococcus mitis</name>
    <dbReference type="NCBI Taxonomy" id="28037"/>
    <lineage>
        <taxon>Bacteria</taxon>
        <taxon>Bacillati</taxon>
        <taxon>Bacillota</taxon>
        <taxon>Bacilli</taxon>
        <taxon>Lactobacillales</taxon>
        <taxon>Streptococcaceae</taxon>
        <taxon>Streptococcus</taxon>
        <taxon>Streptococcus mitis group</taxon>
    </lineage>
</organism>
<dbReference type="Proteomes" id="UP000278063">
    <property type="component" value="Unassembled WGS sequence"/>
</dbReference>
<proteinExistence type="predicted"/>
<evidence type="ECO:0000313" key="5">
    <source>
        <dbReference type="Proteomes" id="UP000278063"/>
    </source>
</evidence>
<name>A0A3R9K1J4_STRMT</name>
<keyword evidence="1" id="KW-0472">Membrane</keyword>
<protein>
    <submittedName>
        <fullName evidence="3">Uncharacterized protein</fullName>
    </submittedName>
</protein>
<accession>A0A3R9K1J4</accession>
<evidence type="ECO:0000313" key="4">
    <source>
        <dbReference type="Proteomes" id="UP000273244"/>
    </source>
</evidence>